<dbReference type="GeneID" id="36393832"/>
<dbReference type="PANTHER" id="PTHR35910:SF1">
    <property type="entry name" value="2EXR DOMAIN-CONTAINING PROTEIN"/>
    <property type="match status" value="1"/>
</dbReference>
<dbReference type="Pfam" id="PF20150">
    <property type="entry name" value="2EXR"/>
    <property type="match status" value="1"/>
</dbReference>
<proteinExistence type="predicted"/>
<evidence type="ECO:0000259" key="1">
    <source>
        <dbReference type="Pfam" id="PF20150"/>
    </source>
</evidence>
<gene>
    <name evidence="2" type="ORF">BCIN_01g06630</name>
</gene>
<name>A0A384J6B2_BOTFB</name>
<dbReference type="VEuPathDB" id="FungiDB:Bcin01g06630"/>
<dbReference type="Proteomes" id="UP000001798">
    <property type="component" value="Chromosome 1"/>
</dbReference>
<reference evidence="2 3" key="2">
    <citation type="journal article" date="2012" name="Eukaryot. Cell">
        <title>Genome update of Botrytis cinerea strains B05.10 and T4.</title>
        <authorList>
            <person name="Staats M."/>
            <person name="van Kan J.A."/>
        </authorList>
    </citation>
    <scope>NUCLEOTIDE SEQUENCE [LARGE SCALE GENOMIC DNA]</scope>
    <source>
        <strain evidence="2 3">B05.10</strain>
    </source>
</reference>
<dbReference type="AlphaFoldDB" id="A0A384J6B2"/>
<protein>
    <recommendedName>
        <fullName evidence="1">2EXR domain-containing protein</fullName>
    </recommendedName>
</protein>
<dbReference type="RefSeq" id="XP_024546401.1">
    <property type="nucleotide sequence ID" value="XM_024690632.1"/>
</dbReference>
<evidence type="ECO:0000313" key="3">
    <source>
        <dbReference type="Proteomes" id="UP000001798"/>
    </source>
</evidence>
<dbReference type="EMBL" id="CP009805">
    <property type="protein sequence ID" value="ATZ45977.1"/>
    <property type="molecule type" value="Genomic_DNA"/>
</dbReference>
<dbReference type="KEGG" id="bfu:BCIN_01g06630"/>
<accession>A0A384J6B2</accession>
<dbReference type="InterPro" id="IPR045518">
    <property type="entry name" value="2EXR"/>
</dbReference>
<evidence type="ECO:0000313" key="2">
    <source>
        <dbReference type="EMBL" id="ATZ45977.1"/>
    </source>
</evidence>
<feature type="domain" description="2EXR" evidence="1">
    <location>
        <begin position="30"/>
        <end position="109"/>
    </location>
</feature>
<organism evidence="2 3">
    <name type="scientific">Botryotinia fuckeliana (strain B05.10)</name>
    <name type="common">Noble rot fungus</name>
    <name type="synonym">Botrytis cinerea</name>
    <dbReference type="NCBI Taxonomy" id="332648"/>
    <lineage>
        <taxon>Eukaryota</taxon>
        <taxon>Fungi</taxon>
        <taxon>Dikarya</taxon>
        <taxon>Ascomycota</taxon>
        <taxon>Pezizomycotina</taxon>
        <taxon>Leotiomycetes</taxon>
        <taxon>Helotiales</taxon>
        <taxon>Sclerotiniaceae</taxon>
        <taxon>Botrytis</taxon>
    </lineage>
</organism>
<keyword evidence="3" id="KW-1185">Reference proteome</keyword>
<reference evidence="2 3" key="1">
    <citation type="journal article" date="2011" name="PLoS Genet.">
        <title>Genomic analysis of the necrotrophic fungal pathogens Sclerotinia sclerotiorum and Botrytis cinerea.</title>
        <authorList>
            <person name="Amselem J."/>
            <person name="Cuomo C.A."/>
            <person name="van Kan J.A."/>
            <person name="Viaud M."/>
            <person name="Benito E.P."/>
            <person name="Couloux A."/>
            <person name="Coutinho P.M."/>
            <person name="de Vries R.P."/>
            <person name="Dyer P.S."/>
            <person name="Fillinger S."/>
            <person name="Fournier E."/>
            <person name="Gout L."/>
            <person name="Hahn M."/>
            <person name="Kohn L."/>
            <person name="Lapalu N."/>
            <person name="Plummer K.M."/>
            <person name="Pradier J.M."/>
            <person name="Quevillon E."/>
            <person name="Sharon A."/>
            <person name="Simon A."/>
            <person name="ten Have A."/>
            <person name="Tudzynski B."/>
            <person name="Tudzynski P."/>
            <person name="Wincker P."/>
            <person name="Andrew M."/>
            <person name="Anthouard V."/>
            <person name="Beever R.E."/>
            <person name="Beffa R."/>
            <person name="Benoit I."/>
            <person name="Bouzid O."/>
            <person name="Brault B."/>
            <person name="Chen Z."/>
            <person name="Choquer M."/>
            <person name="Collemare J."/>
            <person name="Cotton P."/>
            <person name="Danchin E.G."/>
            <person name="Da Silva C."/>
            <person name="Gautier A."/>
            <person name="Giraud C."/>
            <person name="Giraud T."/>
            <person name="Gonzalez C."/>
            <person name="Grossetete S."/>
            <person name="Guldener U."/>
            <person name="Henrissat B."/>
            <person name="Howlett B.J."/>
            <person name="Kodira C."/>
            <person name="Kretschmer M."/>
            <person name="Lappartient A."/>
            <person name="Leroch M."/>
            <person name="Levis C."/>
            <person name="Mauceli E."/>
            <person name="Neuveglise C."/>
            <person name="Oeser B."/>
            <person name="Pearson M."/>
            <person name="Poulain J."/>
            <person name="Poussereau N."/>
            <person name="Quesneville H."/>
            <person name="Rascle C."/>
            <person name="Schumacher J."/>
            <person name="Segurens B."/>
            <person name="Sexton A."/>
            <person name="Silva E."/>
            <person name="Sirven C."/>
            <person name="Soanes D.M."/>
            <person name="Talbot N.J."/>
            <person name="Templeton M."/>
            <person name="Yandava C."/>
            <person name="Yarden O."/>
            <person name="Zeng Q."/>
            <person name="Rollins J.A."/>
            <person name="Lebrun M.H."/>
            <person name="Dickman M."/>
        </authorList>
    </citation>
    <scope>NUCLEOTIDE SEQUENCE [LARGE SCALE GENOMIC DNA]</scope>
    <source>
        <strain evidence="2 3">B05.10</strain>
    </source>
</reference>
<reference evidence="2 3" key="3">
    <citation type="journal article" date="2017" name="Mol. Plant Pathol.">
        <title>A gapless genome sequence of the fungus Botrytis cinerea.</title>
        <authorList>
            <person name="Van Kan J.A."/>
            <person name="Stassen J.H."/>
            <person name="Mosbach A."/>
            <person name="Van Der Lee T.A."/>
            <person name="Faino L."/>
            <person name="Farmer A.D."/>
            <person name="Papasotiriou D.G."/>
            <person name="Zhou S."/>
            <person name="Seidl M.F."/>
            <person name="Cottam E."/>
            <person name="Edel D."/>
            <person name="Hahn M."/>
            <person name="Schwartz D.C."/>
            <person name="Dietrich R.A."/>
            <person name="Widdison S."/>
            <person name="Scalliet G."/>
        </authorList>
    </citation>
    <scope>NUCLEOTIDE SEQUENCE [LARGE SCALE GENOMIC DNA]</scope>
    <source>
        <strain evidence="2 3">B05.10</strain>
    </source>
</reference>
<sequence>MPHSTIETDYSLSNLKPFSSPSPPQPLTSFSLFPFLPLELRLQIYTYCLPSPRILELEFSPPSQTFVPIYFSYSSIPVLLHLISESRSFAIHYYQYIPSLNLWFSPFRDSFYFRIDSSQIYSPYYSAWVEKLGNLLRLGEDCDGCGYGLQRLRYLIIGDEAYSHLTVSSTILASLRDLKEIGVVTKEETLPLWPENEVILFSDRKTRSTKGKDNSIKGPSINYSHVRRRFKGVLMGNSDGSFVREEKRDPFAVGW</sequence>
<dbReference type="PANTHER" id="PTHR35910">
    <property type="entry name" value="2EXR DOMAIN-CONTAINING PROTEIN"/>
    <property type="match status" value="1"/>
</dbReference>